<feature type="domain" description="Aminotransferase class I/classII large" evidence="8">
    <location>
        <begin position="27"/>
        <end position="389"/>
    </location>
</feature>
<dbReference type="GO" id="GO:0042802">
    <property type="term" value="F:identical protein binding"/>
    <property type="evidence" value="ECO:0007669"/>
    <property type="project" value="TreeGrafter"/>
</dbReference>
<dbReference type="PANTHER" id="PTHR11879">
    <property type="entry name" value="ASPARTATE AMINOTRANSFERASE"/>
    <property type="match status" value="1"/>
</dbReference>
<reference evidence="9" key="1">
    <citation type="submission" date="2021-08" db="EMBL/GenBank/DDBJ databases">
        <title>Hoeflea bacterium WL0058 sp. nov., isolated from the sediment.</title>
        <authorList>
            <person name="Wang L."/>
            <person name="Zhang D."/>
        </authorList>
    </citation>
    <scope>NUCLEOTIDE SEQUENCE</scope>
    <source>
        <strain evidence="9">WL0058</strain>
    </source>
</reference>
<evidence type="ECO:0000256" key="5">
    <source>
        <dbReference type="ARBA" id="ARBA00022679"/>
    </source>
</evidence>
<evidence type="ECO:0000313" key="10">
    <source>
        <dbReference type="Proteomes" id="UP001196509"/>
    </source>
</evidence>
<dbReference type="FunFam" id="3.40.640.10:FF:000066">
    <property type="entry name" value="Aspartate aminotransferase"/>
    <property type="match status" value="1"/>
</dbReference>
<comment type="cofactor">
    <cofactor evidence="1 7">
        <name>pyridoxal 5'-phosphate</name>
        <dbReference type="ChEBI" id="CHEBI:597326"/>
    </cofactor>
</comment>
<dbReference type="PRINTS" id="PR00799">
    <property type="entry name" value="TRANSAMINASE"/>
</dbReference>
<dbReference type="GO" id="GO:0004838">
    <property type="term" value="F:L-tyrosine-2-oxoglutarate transaminase activity"/>
    <property type="evidence" value="ECO:0007669"/>
    <property type="project" value="TreeGrafter"/>
</dbReference>
<comment type="caution">
    <text evidence="9">The sequence shown here is derived from an EMBL/GenBank/DDBJ whole genome shotgun (WGS) entry which is preliminary data.</text>
</comment>
<dbReference type="GO" id="GO:0005829">
    <property type="term" value="C:cytosol"/>
    <property type="evidence" value="ECO:0007669"/>
    <property type="project" value="TreeGrafter"/>
</dbReference>
<evidence type="ECO:0000313" key="9">
    <source>
        <dbReference type="EMBL" id="MBW8639270.1"/>
    </source>
</evidence>
<dbReference type="Proteomes" id="UP001196509">
    <property type="component" value="Unassembled WGS sequence"/>
</dbReference>
<dbReference type="EC" id="2.6.1.-" evidence="7"/>
<comment type="similarity">
    <text evidence="2 7">Belongs to the class-I pyridoxal-phosphate-dependent aminotransferase family.</text>
</comment>
<dbReference type="Pfam" id="PF00155">
    <property type="entry name" value="Aminotran_1_2"/>
    <property type="match status" value="1"/>
</dbReference>
<dbReference type="GO" id="GO:0004069">
    <property type="term" value="F:L-aspartate:2-oxoglutarate aminotransferase activity"/>
    <property type="evidence" value="ECO:0007669"/>
    <property type="project" value="TreeGrafter"/>
</dbReference>
<evidence type="ECO:0000256" key="4">
    <source>
        <dbReference type="ARBA" id="ARBA00022576"/>
    </source>
</evidence>
<dbReference type="PROSITE" id="PS00105">
    <property type="entry name" value="AA_TRANSFER_CLASS_1"/>
    <property type="match status" value="1"/>
</dbReference>
<keyword evidence="4 7" id="KW-0032">Aminotransferase</keyword>
<dbReference type="SUPFAM" id="SSF53383">
    <property type="entry name" value="PLP-dependent transferases"/>
    <property type="match status" value="1"/>
</dbReference>
<keyword evidence="6" id="KW-0663">Pyridoxal phosphate</keyword>
<evidence type="ECO:0000256" key="3">
    <source>
        <dbReference type="ARBA" id="ARBA00011738"/>
    </source>
</evidence>
<keyword evidence="5 7" id="KW-0808">Transferase</keyword>
<evidence type="ECO:0000256" key="1">
    <source>
        <dbReference type="ARBA" id="ARBA00001933"/>
    </source>
</evidence>
<proteinExistence type="inferred from homology"/>
<dbReference type="InterPro" id="IPR004838">
    <property type="entry name" value="NHTrfase_class1_PyrdxlP-BS"/>
</dbReference>
<keyword evidence="10" id="KW-1185">Reference proteome</keyword>
<dbReference type="NCBIfam" id="NF006719">
    <property type="entry name" value="PRK09257.1"/>
    <property type="match status" value="1"/>
</dbReference>
<gene>
    <name evidence="9" type="ORF">K1W69_18890</name>
</gene>
<dbReference type="Gene3D" id="3.40.640.10">
    <property type="entry name" value="Type I PLP-dependent aspartate aminotransferase-like (Major domain)"/>
    <property type="match status" value="1"/>
</dbReference>
<evidence type="ECO:0000256" key="2">
    <source>
        <dbReference type="ARBA" id="ARBA00007441"/>
    </source>
</evidence>
<dbReference type="EMBL" id="JAICBX010000003">
    <property type="protein sequence ID" value="MBW8639270.1"/>
    <property type="molecule type" value="Genomic_DNA"/>
</dbReference>
<evidence type="ECO:0000256" key="7">
    <source>
        <dbReference type="RuleBase" id="RU000481"/>
    </source>
</evidence>
<dbReference type="AlphaFoldDB" id="A0AAE2ZR37"/>
<protein>
    <recommendedName>
        <fullName evidence="7">Aminotransferase</fullName>
        <ecNumber evidence="7">2.6.1.-</ecNumber>
    </recommendedName>
</protein>
<dbReference type="GO" id="GO:0030170">
    <property type="term" value="F:pyridoxal phosphate binding"/>
    <property type="evidence" value="ECO:0007669"/>
    <property type="project" value="InterPro"/>
</dbReference>
<evidence type="ECO:0000256" key="6">
    <source>
        <dbReference type="ARBA" id="ARBA00022898"/>
    </source>
</evidence>
<dbReference type="InterPro" id="IPR015424">
    <property type="entry name" value="PyrdxlP-dep_Trfase"/>
</dbReference>
<organism evidence="9 10">
    <name type="scientific">Flavimaribacter sediminis</name>
    <dbReference type="NCBI Taxonomy" id="2865987"/>
    <lineage>
        <taxon>Bacteria</taxon>
        <taxon>Pseudomonadati</taxon>
        <taxon>Pseudomonadota</taxon>
        <taxon>Alphaproteobacteria</taxon>
        <taxon>Hyphomicrobiales</taxon>
        <taxon>Rhizobiaceae</taxon>
        <taxon>Flavimaribacter</taxon>
    </lineage>
</organism>
<name>A0AAE2ZR37_9HYPH</name>
<evidence type="ECO:0000259" key="8">
    <source>
        <dbReference type="Pfam" id="PF00155"/>
    </source>
</evidence>
<dbReference type="InterPro" id="IPR015421">
    <property type="entry name" value="PyrdxlP-dep_Trfase_major"/>
</dbReference>
<accession>A0AAE2ZR37</accession>
<dbReference type="RefSeq" id="WP_220229968.1">
    <property type="nucleotide sequence ID" value="NZ_JAICBX010000003.1"/>
</dbReference>
<dbReference type="CDD" id="cd00609">
    <property type="entry name" value="AAT_like"/>
    <property type="match status" value="1"/>
</dbReference>
<dbReference type="Gene3D" id="3.90.1150.10">
    <property type="entry name" value="Aspartate Aminotransferase, domain 1"/>
    <property type="match status" value="1"/>
</dbReference>
<comment type="subunit">
    <text evidence="3">Homodimer.</text>
</comment>
<dbReference type="InterPro" id="IPR000796">
    <property type="entry name" value="Asp_trans"/>
</dbReference>
<sequence>MFENVQAAPADKILGLMMQFREDPRDNKLDLGVGVYKDSHGDTPVLAAVKSAELRLFDSQKTKAYVGVQGDKEFCAEMASLVLGDSVSMDRARICQAPGGTGALSILSMLIGRTAPDATVWLSDPTWPNHMPLLKNARLKTQQYPYYDTKNGKLLFDGMMEALSAAKPGDVLLVHGCCHNPTGADLDLAQWAAIADLCLEKGLLPFVDFAYLGFGDGLEEDAAGLRLLASKVPEMLIAASCSKNFGVYRERVGAAMIIAAAPAQAEATFTQLMSVTRAVYSMPPDHGAAIVRMVLTDPHLKSEWITELNDMRNRMLKLRSGFAEALRRESNSSRFDFIADQRGMFSRLGIAPEEIDRIRADHGIYIVGDSRINIAGLPDNRLDEVARAIVSSIE</sequence>
<dbReference type="PANTHER" id="PTHR11879:SF22">
    <property type="entry name" value="ASPARTATE AMINOTRANSFERASE, MITOCHONDRIAL"/>
    <property type="match status" value="1"/>
</dbReference>
<dbReference type="GO" id="GO:0033585">
    <property type="term" value="P:L-phenylalanine biosynthetic process from chorismate via phenylpyruvate"/>
    <property type="evidence" value="ECO:0007669"/>
    <property type="project" value="TreeGrafter"/>
</dbReference>
<dbReference type="InterPro" id="IPR004839">
    <property type="entry name" value="Aminotransferase_I/II_large"/>
</dbReference>
<dbReference type="InterPro" id="IPR015422">
    <property type="entry name" value="PyrdxlP-dep_Trfase_small"/>
</dbReference>